<protein>
    <recommendedName>
        <fullName evidence="2">Heterokaryon incompatibility domain-containing protein</fullName>
    </recommendedName>
</protein>
<organism evidence="3 4">
    <name type="scientific">Trematosphaeria pertusa</name>
    <dbReference type="NCBI Taxonomy" id="390896"/>
    <lineage>
        <taxon>Eukaryota</taxon>
        <taxon>Fungi</taxon>
        <taxon>Dikarya</taxon>
        <taxon>Ascomycota</taxon>
        <taxon>Pezizomycotina</taxon>
        <taxon>Dothideomycetes</taxon>
        <taxon>Pleosporomycetidae</taxon>
        <taxon>Pleosporales</taxon>
        <taxon>Massarineae</taxon>
        <taxon>Trematosphaeriaceae</taxon>
        <taxon>Trematosphaeria</taxon>
    </lineage>
</organism>
<feature type="non-terminal residue" evidence="3">
    <location>
        <position position="322"/>
    </location>
</feature>
<dbReference type="InterPro" id="IPR010730">
    <property type="entry name" value="HET"/>
</dbReference>
<dbReference type="InterPro" id="IPR052895">
    <property type="entry name" value="HetReg/Transcr_Mod"/>
</dbReference>
<dbReference type="PANTHER" id="PTHR24148">
    <property type="entry name" value="ANKYRIN REPEAT DOMAIN-CONTAINING PROTEIN 39 HOMOLOG-RELATED"/>
    <property type="match status" value="1"/>
</dbReference>
<dbReference type="OrthoDB" id="194358at2759"/>
<evidence type="ECO:0000313" key="3">
    <source>
        <dbReference type="EMBL" id="KAF2245143.1"/>
    </source>
</evidence>
<proteinExistence type="predicted"/>
<dbReference type="PANTHER" id="PTHR24148:SF64">
    <property type="entry name" value="HETEROKARYON INCOMPATIBILITY DOMAIN-CONTAINING PROTEIN"/>
    <property type="match status" value="1"/>
</dbReference>
<dbReference type="GeneID" id="54576229"/>
<keyword evidence="4" id="KW-1185">Reference proteome</keyword>
<sequence length="322" mass="36496">AFQYPPLPTGQDAIRILTLEPGEFMQPLTCTLASTAFATRPKYIALSYTWGPSYPGNAKLPTVPHSPQPLLPGAAALPTSREHSPLSDRQRHSNVSNHYHSESQMTLEGPSKAGHIMLNGQPFPIQQNLHLALLHIRSLTHPITLWVDYVCINQKDIAEVAMMSFIYTRILHVIAWLGTQDYQSWSDPFRGMAADWKGGHGHQFAAAVAKDARPHWSTPVTCKVLARLVESAYWTRLWIVQEVCLPRSLVLLYGAKIWAFEDFRDFREWEVLKLERARHSPADLRWDNLGAMLQRADTRDARHREETKLEVLIAKFSKSACS</sequence>
<dbReference type="RefSeq" id="XP_033680147.1">
    <property type="nucleotide sequence ID" value="XM_033822899.1"/>
</dbReference>
<dbReference type="Pfam" id="PF06985">
    <property type="entry name" value="HET"/>
    <property type="match status" value="1"/>
</dbReference>
<feature type="domain" description="Heterokaryon incompatibility" evidence="2">
    <location>
        <begin position="108"/>
        <end position="242"/>
    </location>
</feature>
<feature type="region of interest" description="Disordered" evidence="1">
    <location>
        <begin position="64"/>
        <end position="97"/>
    </location>
</feature>
<accession>A0A6A6I6I6</accession>
<dbReference type="AlphaFoldDB" id="A0A6A6I6I6"/>
<name>A0A6A6I6I6_9PLEO</name>
<feature type="non-terminal residue" evidence="3">
    <location>
        <position position="1"/>
    </location>
</feature>
<evidence type="ECO:0000256" key="1">
    <source>
        <dbReference type="SAM" id="MobiDB-lite"/>
    </source>
</evidence>
<evidence type="ECO:0000259" key="2">
    <source>
        <dbReference type="Pfam" id="PF06985"/>
    </source>
</evidence>
<reference evidence="3" key="1">
    <citation type="journal article" date="2020" name="Stud. Mycol.">
        <title>101 Dothideomycetes genomes: a test case for predicting lifestyles and emergence of pathogens.</title>
        <authorList>
            <person name="Haridas S."/>
            <person name="Albert R."/>
            <person name="Binder M."/>
            <person name="Bloem J."/>
            <person name="Labutti K."/>
            <person name="Salamov A."/>
            <person name="Andreopoulos B."/>
            <person name="Baker S."/>
            <person name="Barry K."/>
            <person name="Bills G."/>
            <person name="Bluhm B."/>
            <person name="Cannon C."/>
            <person name="Castanera R."/>
            <person name="Culley D."/>
            <person name="Daum C."/>
            <person name="Ezra D."/>
            <person name="Gonzalez J."/>
            <person name="Henrissat B."/>
            <person name="Kuo A."/>
            <person name="Liang C."/>
            <person name="Lipzen A."/>
            <person name="Lutzoni F."/>
            <person name="Magnuson J."/>
            <person name="Mondo S."/>
            <person name="Nolan M."/>
            <person name="Ohm R."/>
            <person name="Pangilinan J."/>
            <person name="Park H.-J."/>
            <person name="Ramirez L."/>
            <person name="Alfaro M."/>
            <person name="Sun H."/>
            <person name="Tritt A."/>
            <person name="Yoshinaga Y."/>
            <person name="Zwiers L.-H."/>
            <person name="Turgeon B."/>
            <person name="Goodwin S."/>
            <person name="Spatafora J."/>
            <person name="Crous P."/>
            <person name="Grigoriev I."/>
        </authorList>
    </citation>
    <scope>NUCLEOTIDE SEQUENCE</scope>
    <source>
        <strain evidence="3">CBS 122368</strain>
    </source>
</reference>
<feature type="compositionally biased region" description="Basic and acidic residues" evidence="1">
    <location>
        <begin position="80"/>
        <end position="91"/>
    </location>
</feature>
<gene>
    <name evidence="3" type="ORF">BU26DRAFT_408714</name>
</gene>
<dbReference type="EMBL" id="ML987201">
    <property type="protein sequence ID" value="KAF2245143.1"/>
    <property type="molecule type" value="Genomic_DNA"/>
</dbReference>
<evidence type="ECO:0000313" key="4">
    <source>
        <dbReference type="Proteomes" id="UP000800094"/>
    </source>
</evidence>
<dbReference type="Proteomes" id="UP000800094">
    <property type="component" value="Unassembled WGS sequence"/>
</dbReference>